<proteinExistence type="predicted"/>
<feature type="transmembrane region" description="Helical" evidence="1">
    <location>
        <begin position="190"/>
        <end position="209"/>
    </location>
</feature>
<evidence type="ECO:0000313" key="3">
    <source>
        <dbReference type="Proteomes" id="UP000778797"/>
    </source>
</evidence>
<evidence type="ECO:0000256" key="1">
    <source>
        <dbReference type="SAM" id="Phobius"/>
    </source>
</evidence>
<organism evidence="2 3">
    <name type="scientific">Winogradskyella immobilis</name>
    <dbReference type="NCBI Taxonomy" id="2816852"/>
    <lineage>
        <taxon>Bacteria</taxon>
        <taxon>Pseudomonadati</taxon>
        <taxon>Bacteroidota</taxon>
        <taxon>Flavobacteriia</taxon>
        <taxon>Flavobacteriales</taxon>
        <taxon>Flavobacteriaceae</taxon>
        <taxon>Winogradskyella</taxon>
    </lineage>
</organism>
<protein>
    <submittedName>
        <fullName evidence="2">Uncharacterized protein</fullName>
    </submittedName>
</protein>
<keyword evidence="1" id="KW-1133">Transmembrane helix</keyword>
<feature type="transmembrane region" description="Helical" evidence="1">
    <location>
        <begin position="221"/>
        <end position="244"/>
    </location>
</feature>
<reference evidence="3" key="2">
    <citation type="submission" date="2023-07" db="EMBL/GenBank/DDBJ databases">
        <title>Genome of Winogradskyella sp. E313.</title>
        <authorList>
            <person name="Zhou Y."/>
        </authorList>
    </citation>
    <scope>NUCLEOTIDE SEQUENCE [LARGE SCALE GENOMIC DNA]</scope>
    <source>
        <strain evidence="3">E313</strain>
    </source>
</reference>
<reference evidence="3" key="1">
    <citation type="submission" date="2021-03" db="EMBL/GenBank/DDBJ databases">
        <title>Genome of Cognatishimia sp. F0-27.</title>
        <authorList>
            <person name="Ping X."/>
        </authorList>
    </citation>
    <scope>NUCLEOTIDE SEQUENCE [LARGE SCALE GENOMIC DNA]</scope>
    <source>
        <strain evidence="3">E313</strain>
    </source>
</reference>
<accession>A0ABS8EPA2</accession>
<feature type="transmembrane region" description="Helical" evidence="1">
    <location>
        <begin position="7"/>
        <end position="26"/>
    </location>
</feature>
<name>A0ABS8EPA2_9FLAO</name>
<sequence length="247" mass="28647">MNFKFHAKFSVVIIITFVCFTIIGTLSHELGHILVAKSLGYDTKLDYGSMTYYPKGFNELEEVKVLKKLNETYKDVDYENLSEEVKDKYKRLQSVINSKYNYGENDSLLVSIGGPAQTILTCFIGLLILYLRRKIVDFKIIDWLGVFLSLFILREVFNYIMGIYDYLIYPKSNFNGDEYRISRILGYNEWIIPSITMVFGLMISLYIIFKVIPLKFRFSFIISGLIGGVVGFSVWFGFLGRLFFPID</sequence>
<keyword evidence="1" id="KW-0472">Membrane</keyword>
<feature type="transmembrane region" description="Helical" evidence="1">
    <location>
        <begin position="143"/>
        <end position="164"/>
    </location>
</feature>
<evidence type="ECO:0000313" key="2">
    <source>
        <dbReference type="EMBL" id="MCC1485048.1"/>
    </source>
</evidence>
<feature type="transmembrane region" description="Helical" evidence="1">
    <location>
        <begin position="108"/>
        <end position="131"/>
    </location>
</feature>
<dbReference type="EMBL" id="JAFMPT010000014">
    <property type="protein sequence ID" value="MCC1485048.1"/>
    <property type="molecule type" value="Genomic_DNA"/>
</dbReference>
<gene>
    <name evidence="2" type="ORF">J1C55_10645</name>
</gene>
<keyword evidence="3" id="KW-1185">Reference proteome</keyword>
<comment type="caution">
    <text evidence="2">The sequence shown here is derived from an EMBL/GenBank/DDBJ whole genome shotgun (WGS) entry which is preliminary data.</text>
</comment>
<dbReference type="Proteomes" id="UP000778797">
    <property type="component" value="Unassembled WGS sequence"/>
</dbReference>
<keyword evidence="1" id="KW-0812">Transmembrane</keyword>